<dbReference type="PANTHER" id="PTHR13817:SF166">
    <property type="entry name" value="NEURONAL IGCAM-RELATED"/>
    <property type="match status" value="1"/>
</dbReference>
<dbReference type="InterPro" id="IPR013783">
    <property type="entry name" value="Ig-like_fold"/>
</dbReference>
<evidence type="ECO:0000313" key="4">
    <source>
        <dbReference type="EMBL" id="KAK6166182.1"/>
    </source>
</evidence>
<evidence type="ECO:0000259" key="3">
    <source>
        <dbReference type="PROSITE" id="PS50853"/>
    </source>
</evidence>
<dbReference type="Proteomes" id="UP001347796">
    <property type="component" value="Unassembled WGS sequence"/>
</dbReference>
<dbReference type="CDD" id="cd00063">
    <property type="entry name" value="FN3"/>
    <property type="match status" value="1"/>
</dbReference>
<keyword evidence="5" id="KW-1185">Reference proteome</keyword>
<dbReference type="PANTHER" id="PTHR13817">
    <property type="entry name" value="TITIN"/>
    <property type="match status" value="1"/>
</dbReference>
<gene>
    <name evidence="4" type="ORF">SNE40_022940</name>
</gene>
<feature type="compositionally biased region" description="Polar residues" evidence="2">
    <location>
        <begin position="22"/>
        <end position="31"/>
    </location>
</feature>
<feature type="region of interest" description="Disordered" evidence="2">
    <location>
        <begin position="217"/>
        <end position="240"/>
    </location>
</feature>
<dbReference type="SUPFAM" id="SSF49265">
    <property type="entry name" value="Fibronectin type III"/>
    <property type="match status" value="1"/>
</dbReference>
<comment type="caution">
    <text evidence="4">The sequence shown here is derived from an EMBL/GenBank/DDBJ whole genome shotgun (WGS) entry which is preliminary data.</text>
</comment>
<dbReference type="AlphaFoldDB" id="A0AAN8FXK5"/>
<dbReference type="InterPro" id="IPR003961">
    <property type="entry name" value="FN3_dom"/>
</dbReference>
<protein>
    <recommendedName>
        <fullName evidence="3">Fibronectin type-III domain-containing protein</fullName>
    </recommendedName>
</protein>
<evidence type="ECO:0000313" key="5">
    <source>
        <dbReference type="Proteomes" id="UP001347796"/>
    </source>
</evidence>
<dbReference type="Gene3D" id="2.60.40.10">
    <property type="entry name" value="Immunoglobulins"/>
    <property type="match status" value="1"/>
</dbReference>
<dbReference type="PROSITE" id="PS50853">
    <property type="entry name" value="FN3"/>
    <property type="match status" value="1"/>
</dbReference>
<dbReference type="InterPro" id="IPR050964">
    <property type="entry name" value="Striated_Muscle_Regulatory"/>
</dbReference>
<dbReference type="InterPro" id="IPR036116">
    <property type="entry name" value="FN3_sf"/>
</dbReference>
<sequence length="421" mass="47597">MGASESHIKEDYWRNEARRRMTNNNKNQISKTKGHSKGKPFSPPDKPAASEITHNSLVLTWNPPKHDGSVLAYTVEMCHMSDNHWLVLTYSCQGCQYQVRNLRPNQIYKFRTRVENVFGTSKPSMESDPVQTNSSAIDISYTNSEKRSKPIRRRHSFNVPLEGTVANILNHSDTVVKSSTCLKNFTTGTHSADSTFQRNCFRTSLDPCRKKSLTSLLPGTKTDSISRMRDSYRKSNQTRASLFTMQGVSRSINNSRSDISGSAYNSKSDISVTPANSKSDVSTVEMTMDKRYSHTSDSQTSSSGIDEMDHGSVDEPEEVWQKKDAVILKASLSDEIKLALCSKIVPLDNSYDYNDKISFEKLANEDKDNIDFRTIRHMLHSSDIIVKPEYIDYNSNGTHFNHKLSTISDVEEEEFVKVTTI</sequence>
<feature type="compositionally biased region" description="Low complexity" evidence="2">
    <location>
        <begin position="253"/>
        <end position="262"/>
    </location>
</feature>
<feature type="region of interest" description="Disordered" evidence="2">
    <location>
        <begin position="1"/>
        <end position="49"/>
    </location>
</feature>
<dbReference type="SMART" id="SM00060">
    <property type="entry name" value="FN3"/>
    <property type="match status" value="1"/>
</dbReference>
<organism evidence="4 5">
    <name type="scientific">Patella caerulea</name>
    <name type="common">Rayed Mediterranean limpet</name>
    <dbReference type="NCBI Taxonomy" id="87958"/>
    <lineage>
        <taxon>Eukaryota</taxon>
        <taxon>Metazoa</taxon>
        <taxon>Spiralia</taxon>
        <taxon>Lophotrochozoa</taxon>
        <taxon>Mollusca</taxon>
        <taxon>Gastropoda</taxon>
        <taxon>Patellogastropoda</taxon>
        <taxon>Patelloidea</taxon>
        <taxon>Patellidae</taxon>
        <taxon>Patella</taxon>
    </lineage>
</organism>
<accession>A0AAN8FXK5</accession>
<reference evidence="4 5" key="1">
    <citation type="submission" date="2024-01" db="EMBL/GenBank/DDBJ databases">
        <title>The genome of the rayed Mediterranean limpet Patella caerulea (Linnaeus, 1758).</title>
        <authorList>
            <person name="Anh-Thu Weber A."/>
            <person name="Halstead-Nussloch G."/>
        </authorList>
    </citation>
    <scope>NUCLEOTIDE SEQUENCE [LARGE SCALE GENOMIC DNA]</scope>
    <source>
        <strain evidence="4">AATW-2023a</strain>
        <tissue evidence="4">Whole specimen</tissue>
    </source>
</reference>
<feature type="compositionally biased region" description="Basic and acidic residues" evidence="2">
    <location>
        <begin position="307"/>
        <end position="316"/>
    </location>
</feature>
<name>A0AAN8FXK5_PATCE</name>
<feature type="compositionally biased region" description="Basic and acidic residues" evidence="2">
    <location>
        <begin position="224"/>
        <end position="233"/>
    </location>
</feature>
<feature type="compositionally biased region" description="Polar residues" evidence="2">
    <location>
        <begin position="263"/>
        <end position="285"/>
    </location>
</feature>
<proteinExistence type="predicted"/>
<feature type="region of interest" description="Disordered" evidence="2">
    <location>
        <begin position="253"/>
        <end position="316"/>
    </location>
</feature>
<feature type="compositionally biased region" description="Basic and acidic residues" evidence="2">
    <location>
        <begin position="1"/>
        <end position="19"/>
    </location>
</feature>
<evidence type="ECO:0000256" key="1">
    <source>
        <dbReference type="ARBA" id="ARBA00022737"/>
    </source>
</evidence>
<feature type="domain" description="Fibronectin type-III" evidence="3">
    <location>
        <begin position="43"/>
        <end position="135"/>
    </location>
</feature>
<dbReference type="Pfam" id="PF00041">
    <property type="entry name" value="fn3"/>
    <property type="match status" value="1"/>
</dbReference>
<dbReference type="EMBL" id="JAZGQO010000021">
    <property type="protein sequence ID" value="KAK6166182.1"/>
    <property type="molecule type" value="Genomic_DNA"/>
</dbReference>
<keyword evidence="1" id="KW-0677">Repeat</keyword>
<evidence type="ECO:0000256" key="2">
    <source>
        <dbReference type="SAM" id="MobiDB-lite"/>
    </source>
</evidence>